<dbReference type="Proteomes" id="UP000185426">
    <property type="component" value="Chromosome"/>
</dbReference>
<sequence length="64" mass="7439">MSNINSKQRREYLLSELTRIGYLASLDKNPENLTLYELEMLVISLKSQRGSRVLTYNARMEASE</sequence>
<name>A0A1L6ZLI0_BACIA</name>
<reference evidence="1 2" key="1">
    <citation type="submission" date="2016-05" db="EMBL/GenBank/DDBJ databases">
        <title>Complete Genome and Methylome Analysis of Psychrotrophic Bacterial Isolates from Antarctic Lake Untersee.</title>
        <authorList>
            <person name="Fomenkov A."/>
            <person name="Akimov V.N."/>
            <person name="Vasilyeva L.V."/>
            <person name="Andersen D."/>
            <person name="Vincze T."/>
            <person name="Roberts R.J."/>
        </authorList>
    </citation>
    <scope>NUCLEOTIDE SEQUENCE [LARGE SCALE GENOMIC DNA]</scope>
    <source>
        <strain evidence="1 2">U14-5</strain>
    </source>
</reference>
<dbReference type="RefSeq" id="WP_075623127.1">
    <property type="nucleotide sequence ID" value="NZ_CP015607.1"/>
</dbReference>
<evidence type="ECO:0008006" key="3">
    <source>
        <dbReference type="Google" id="ProtNLM"/>
    </source>
</evidence>
<dbReference type="EMBL" id="CP015607">
    <property type="protein sequence ID" value="APT47371.1"/>
    <property type="molecule type" value="Genomic_DNA"/>
</dbReference>
<evidence type="ECO:0000313" key="1">
    <source>
        <dbReference type="EMBL" id="APT47371.1"/>
    </source>
</evidence>
<gene>
    <name evidence="1" type="ORF">BSA145_16740</name>
</gene>
<protein>
    <recommendedName>
        <fullName evidence="3">Fur-regulated basic protein FbpA</fullName>
    </recommendedName>
</protein>
<dbReference type="AlphaFoldDB" id="A0A1L6ZLI0"/>
<proteinExistence type="predicted"/>
<organism evidence="1 2">
    <name type="scientific">Bacillus safensis</name>
    <dbReference type="NCBI Taxonomy" id="561879"/>
    <lineage>
        <taxon>Bacteria</taxon>
        <taxon>Bacillati</taxon>
        <taxon>Bacillota</taxon>
        <taxon>Bacilli</taxon>
        <taxon>Bacillales</taxon>
        <taxon>Bacillaceae</taxon>
        <taxon>Bacillus</taxon>
    </lineage>
</organism>
<accession>A0A1L6ZLI0</accession>
<evidence type="ECO:0000313" key="2">
    <source>
        <dbReference type="Proteomes" id="UP000185426"/>
    </source>
</evidence>